<name>A0A0A2GU41_9FLAO</name>
<keyword evidence="3" id="KW-1015">Disulfide bond</keyword>
<dbReference type="EMBL" id="JSAQ01000001">
    <property type="protein sequence ID" value="KGO06784.1"/>
    <property type="molecule type" value="Genomic_DNA"/>
</dbReference>
<dbReference type="InterPro" id="IPR036249">
    <property type="entry name" value="Thioredoxin-like_sf"/>
</dbReference>
<comment type="caution">
    <text evidence="6">The sequence shown here is derived from an EMBL/GenBank/DDBJ whole genome shotgun (WGS) entry which is preliminary data.</text>
</comment>
<evidence type="ECO:0000313" key="6">
    <source>
        <dbReference type="EMBL" id="KGO06784.1"/>
    </source>
</evidence>
<dbReference type="SUPFAM" id="SSF52833">
    <property type="entry name" value="Thioredoxin-like"/>
    <property type="match status" value="1"/>
</dbReference>
<dbReference type="Pfam" id="PF00578">
    <property type="entry name" value="AhpC-TSA"/>
    <property type="match status" value="1"/>
</dbReference>
<accession>A0A0A2GU41</accession>
<proteinExistence type="predicted"/>
<dbReference type="PATRIC" id="fig|1300343.5.peg.463"/>
<keyword evidence="4" id="KW-0676">Redox-active center</keyword>
<dbReference type="GO" id="GO:0017004">
    <property type="term" value="P:cytochrome complex assembly"/>
    <property type="evidence" value="ECO:0007669"/>
    <property type="project" value="UniProtKB-KW"/>
</dbReference>
<dbReference type="AlphaFoldDB" id="A0A0A2GU41"/>
<dbReference type="Gene3D" id="3.40.30.10">
    <property type="entry name" value="Glutaredoxin"/>
    <property type="match status" value="1"/>
</dbReference>
<evidence type="ECO:0000256" key="4">
    <source>
        <dbReference type="ARBA" id="ARBA00023284"/>
    </source>
</evidence>
<evidence type="ECO:0000256" key="1">
    <source>
        <dbReference type="ARBA" id="ARBA00004196"/>
    </source>
</evidence>
<dbReference type="PANTHER" id="PTHR42852:SF6">
    <property type="entry name" value="THIOL:DISULFIDE INTERCHANGE PROTEIN DSBE"/>
    <property type="match status" value="1"/>
</dbReference>
<dbReference type="InterPro" id="IPR000866">
    <property type="entry name" value="AhpC/TSA"/>
</dbReference>
<evidence type="ECO:0000259" key="5">
    <source>
        <dbReference type="PROSITE" id="PS51352"/>
    </source>
</evidence>
<dbReference type="PROSITE" id="PS51352">
    <property type="entry name" value="THIOREDOXIN_2"/>
    <property type="match status" value="1"/>
</dbReference>
<dbReference type="PANTHER" id="PTHR42852">
    <property type="entry name" value="THIOL:DISULFIDE INTERCHANGE PROTEIN DSBE"/>
    <property type="match status" value="1"/>
</dbReference>
<sequence length="457" mass="52112">MKTTNITLTILGVLFLLISCQQETSEQLTIIKGTFKNATTTEAYLWGNLSVSRSSELDENGSFTDTLDIDADGYFSIDIGKTSFPLFVQKGSTTSFTVDLNEEHPTLEITEGNQAIVDYLAKKSSALKVTRDNSSELFGKEPEAFKQRWDSIFNSLKKDLSTLTADMSFKLLEEQALKFDEIYTYNEYPRWYKSIHKIDTFEVPKAFKDTYNNLDKDNEIYASSFQKYRWMITAKIKDDAYKRGGDERLTEEIIEILKEKTSPSIRDAVIQSIMFLYIPKENSAQIKEELLNLATGNETKKVIQDRFKKVSNLLRGKRSPTFDFENFNGGTTKLQDFEGKYVYIDVWATWCSPCIAEIPSLKKLESEYEDANIAFASISVDFEENYDKWRKMVTDKSLGGSQLIADNNFESAFVKDYAIREIPRFILIDPNGNIVSADAPKPSSEQLIATFTQLGIK</sequence>
<dbReference type="GO" id="GO:0016491">
    <property type="term" value="F:oxidoreductase activity"/>
    <property type="evidence" value="ECO:0007669"/>
    <property type="project" value="InterPro"/>
</dbReference>
<organism evidence="6 7">
    <name type="scientific">Dokdonia donghaensis DSW-1</name>
    <dbReference type="NCBI Taxonomy" id="1300343"/>
    <lineage>
        <taxon>Bacteria</taxon>
        <taxon>Pseudomonadati</taxon>
        <taxon>Bacteroidota</taxon>
        <taxon>Flavobacteriia</taxon>
        <taxon>Flavobacteriales</taxon>
        <taxon>Flavobacteriaceae</taxon>
        <taxon>Dokdonia</taxon>
    </lineage>
</organism>
<keyword evidence="2" id="KW-0201">Cytochrome c-type biogenesis</keyword>
<keyword evidence="7" id="KW-1185">Reference proteome</keyword>
<dbReference type="InterPro" id="IPR050553">
    <property type="entry name" value="Thioredoxin_ResA/DsbE_sf"/>
</dbReference>
<protein>
    <recommendedName>
        <fullName evidence="5">Thioredoxin domain-containing protein</fullName>
    </recommendedName>
</protein>
<dbReference type="RefSeq" id="WP_035325976.1">
    <property type="nucleotide sequence ID" value="NZ_CP015125.1"/>
</dbReference>
<dbReference type="GO" id="GO:0016209">
    <property type="term" value="F:antioxidant activity"/>
    <property type="evidence" value="ECO:0007669"/>
    <property type="project" value="InterPro"/>
</dbReference>
<reference evidence="6 7" key="1">
    <citation type="submission" date="2014-10" db="EMBL/GenBank/DDBJ databases">
        <title>Draft genome sequence of the proteorhodopsin-containing marine bacterium Dokdonia donghaensis.</title>
        <authorList>
            <person name="Gomez-Consarnau L."/>
            <person name="Gonzalez J.M."/>
            <person name="Riedel T."/>
            <person name="Jaenicke S."/>
            <person name="Wagner-Doebler I."/>
            <person name="Fuhrman J.A."/>
        </authorList>
    </citation>
    <scope>NUCLEOTIDE SEQUENCE [LARGE SCALE GENOMIC DNA]</scope>
    <source>
        <strain evidence="6 7">DSW-1</strain>
    </source>
</reference>
<dbReference type="Proteomes" id="UP000030140">
    <property type="component" value="Unassembled WGS sequence"/>
</dbReference>
<dbReference type="GO" id="GO:0030313">
    <property type="term" value="C:cell envelope"/>
    <property type="evidence" value="ECO:0007669"/>
    <property type="project" value="UniProtKB-SubCell"/>
</dbReference>
<dbReference type="CDD" id="cd02966">
    <property type="entry name" value="TlpA_like_family"/>
    <property type="match status" value="1"/>
</dbReference>
<evidence type="ECO:0000256" key="2">
    <source>
        <dbReference type="ARBA" id="ARBA00022748"/>
    </source>
</evidence>
<gene>
    <name evidence="6" type="ORF">NV36_07945</name>
</gene>
<comment type="subcellular location">
    <subcellularLocation>
        <location evidence="1">Cell envelope</location>
    </subcellularLocation>
</comment>
<evidence type="ECO:0000256" key="3">
    <source>
        <dbReference type="ARBA" id="ARBA00023157"/>
    </source>
</evidence>
<dbReference type="InterPro" id="IPR013766">
    <property type="entry name" value="Thioredoxin_domain"/>
</dbReference>
<evidence type="ECO:0000313" key="7">
    <source>
        <dbReference type="Proteomes" id="UP000030140"/>
    </source>
</evidence>
<feature type="domain" description="Thioredoxin" evidence="5">
    <location>
        <begin position="313"/>
        <end position="456"/>
    </location>
</feature>
<dbReference type="KEGG" id="ddo:I597_0459"/>
<dbReference type="PROSITE" id="PS51257">
    <property type="entry name" value="PROKAR_LIPOPROTEIN"/>
    <property type="match status" value="1"/>
</dbReference>
<dbReference type="OrthoDB" id="743079at2"/>